<organism evidence="1 2">
    <name type="scientific">Cirrhinus mrigala</name>
    <name type="common">Mrigala</name>
    <dbReference type="NCBI Taxonomy" id="683832"/>
    <lineage>
        <taxon>Eukaryota</taxon>
        <taxon>Metazoa</taxon>
        <taxon>Chordata</taxon>
        <taxon>Craniata</taxon>
        <taxon>Vertebrata</taxon>
        <taxon>Euteleostomi</taxon>
        <taxon>Actinopterygii</taxon>
        <taxon>Neopterygii</taxon>
        <taxon>Teleostei</taxon>
        <taxon>Ostariophysi</taxon>
        <taxon>Cypriniformes</taxon>
        <taxon>Cyprinidae</taxon>
        <taxon>Labeoninae</taxon>
        <taxon>Labeonini</taxon>
        <taxon>Cirrhinus</taxon>
    </lineage>
</organism>
<accession>A0ABD0PDT1</accession>
<protein>
    <recommendedName>
        <fullName evidence="3">Zinc finger protein ZFAT</fullName>
    </recommendedName>
</protein>
<evidence type="ECO:0000313" key="2">
    <source>
        <dbReference type="Proteomes" id="UP001529510"/>
    </source>
</evidence>
<reference evidence="1 2" key="1">
    <citation type="submission" date="2024-05" db="EMBL/GenBank/DDBJ databases">
        <title>Genome sequencing and assembly of Indian major carp, Cirrhinus mrigala (Hamilton, 1822).</title>
        <authorList>
            <person name="Mohindra V."/>
            <person name="Chowdhury L.M."/>
            <person name="Lal K."/>
            <person name="Jena J.K."/>
        </authorList>
    </citation>
    <scope>NUCLEOTIDE SEQUENCE [LARGE SCALE GENOMIC DNA]</scope>
    <source>
        <strain evidence="1">CM1030</strain>
        <tissue evidence="1">Blood</tissue>
    </source>
</reference>
<dbReference type="EMBL" id="JAMKFB020000016">
    <property type="protein sequence ID" value="KAL0172059.1"/>
    <property type="molecule type" value="Genomic_DNA"/>
</dbReference>
<evidence type="ECO:0008006" key="3">
    <source>
        <dbReference type="Google" id="ProtNLM"/>
    </source>
</evidence>
<feature type="non-terminal residue" evidence="1">
    <location>
        <position position="1"/>
    </location>
</feature>
<proteinExistence type="predicted"/>
<gene>
    <name evidence="1" type="ORF">M9458_032370</name>
</gene>
<evidence type="ECO:0000313" key="1">
    <source>
        <dbReference type="EMBL" id="KAL0172059.1"/>
    </source>
</evidence>
<comment type="caution">
    <text evidence="1">The sequence shown here is derived from an EMBL/GenBank/DDBJ whole genome shotgun (WGS) entry which is preliminary data.</text>
</comment>
<sequence length="76" mass="8364">VEEEEPQANHAMMIQDALQQATVGLGEEHHLVVSSDDMEGIKTVTVYTQGEDASQFIVYVQEAVQEAVQTEETTTV</sequence>
<dbReference type="AlphaFoldDB" id="A0ABD0PDT1"/>
<keyword evidence="2" id="KW-1185">Reference proteome</keyword>
<dbReference type="Proteomes" id="UP001529510">
    <property type="component" value="Unassembled WGS sequence"/>
</dbReference>
<name>A0ABD0PDT1_CIRMR</name>